<gene>
    <name evidence="5" type="ORF">LAZ67_1007020</name>
</gene>
<dbReference type="EMBL" id="CP092863">
    <property type="protein sequence ID" value="UYV61901.1"/>
    <property type="molecule type" value="Genomic_DNA"/>
</dbReference>
<reference evidence="5 6" key="1">
    <citation type="submission" date="2022-01" db="EMBL/GenBank/DDBJ databases">
        <title>A chromosomal length assembly of Cordylochernes scorpioides.</title>
        <authorList>
            <person name="Zeh D."/>
            <person name="Zeh J."/>
        </authorList>
    </citation>
    <scope>NUCLEOTIDE SEQUENCE [LARGE SCALE GENOMIC DNA]</scope>
    <source>
        <strain evidence="5">IN4F17</strain>
        <tissue evidence="5">Whole Body</tissue>
    </source>
</reference>
<dbReference type="InterPro" id="IPR015341">
    <property type="entry name" value="Glyco_hydro_38_cen"/>
</dbReference>
<dbReference type="SMART" id="SM00872">
    <property type="entry name" value="Alpha-mann_mid"/>
    <property type="match status" value="1"/>
</dbReference>
<evidence type="ECO:0000313" key="5">
    <source>
        <dbReference type="EMBL" id="UYV61901.1"/>
    </source>
</evidence>
<name>A0ABY6JZ15_9ARAC</name>
<keyword evidence="6" id="KW-1185">Reference proteome</keyword>
<feature type="region of interest" description="Disordered" evidence="3">
    <location>
        <begin position="515"/>
        <end position="534"/>
    </location>
</feature>
<accession>A0ABY6JZ15</accession>
<evidence type="ECO:0000256" key="2">
    <source>
        <dbReference type="ARBA" id="ARBA00022801"/>
    </source>
</evidence>
<keyword evidence="2" id="KW-0378">Hydrolase</keyword>
<feature type="domain" description="Glycoside hydrolase family 38 central" evidence="4">
    <location>
        <begin position="32"/>
        <end position="111"/>
    </location>
</feature>
<evidence type="ECO:0000313" key="6">
    <source>
        <dbReference type="Proteomes" id="UP001235939"/>
    </source>
</evidence>
<dbReference type="Pfam" id="PF17677">
    <property type="entry name" value="Glyco_hydro38C2"/>
    <property type="match status" value="1"/>
</dbReference>
<feature type="compositionally biased region" description="Basic and acidic residues" evidence="3">
    <location>
        <begin position="517"/>
        <end position="534"/>
    </location>
</feature>
<protein>
    <submittedName>
        <fullName evidence="5">MAN2C1</fullName>
    </submittedName>
</protein>
<dbReference type="InterPro" id="IPR041147">
    <property type="entry name" value="GH38_C"/>
</dbReference>
<keyword evidence="1" id="KW-0479">Metal-binding</keyword>
<evidence type="ECO:0000256" key="3">
    <source>
        <dbReference type="SAM" id="MobiDB-lite"/>
    </source>
</evidence>
<dbReference type="Pfam" id="PF07748">
    <property type="entry name" value="Glyco_hydro_38C"/>
    <property type="match status" value="1"/>
</dbReference>
<organism evidence="5 6">
    <name type="scientific">Cordylochernes scorpioides</name>
    <dbReference type="NCBI Taxonomy" id="51811"/>
    <lineage>
        <taxon>Eukaryota</taxon>
        <taxon>Metazoa</taxon>
        <taxon>Ecdysozoa</taxon>
        <taxon>Arthropoda</taxon>
        <taxon>Chelicerata</taxon>
        <taxon>Arachnida</taxon>
        <taxon>Pseudoscorpiones</taxon>
        <taxon>Cheliferoidea</taxon>
        <taxon>Chernetidae</taxon>
        <taxon>Cordylochernes</taxon>
    </lineage>
</organism>
<dbReference type="InterPro" id="IPR011013">
    <property type="entry name" value="Gal_mutarotase_sf_dom"/>
</dbReference>
<sequence>MISKVKLGSPDEVFSSLEPAKLCRWVGELFLELHQGTYTSQARMKGLNRECEGALRQAEFLQAVLLALAPSRKYPQLELERLWKILLLNQFHDVLPGTSIAEVHKDALFYFSEVLKGARALQQGAVLELFGPPVLGEKKEVEKSDEEVILINSLSWPRTELIPLCPEDGAGDKEVLAAHTVIPMGYKLLRNAAPIDIPAPLSAEHRSDGTFHIRSHLLQVVLDSQGRLTSLRLTRESGLDLATGQPYTAVRPPDTVREAIAPGCLANQLVLFDDIPLYWDAWDVMDYHLQTRRTAITEEPLMAQYWLRKALVVMEFGWCSAPEQEARGLESCRDGQGNNSASGVERAELLEGMGLDEGGLDTGPCLLFLDVFGSRFFRVLVIGFGLGVRWRAAWSSLVCGQQEHPQGAPACLPGHQFYADSLRVCVLKPLKFVEVTPLRVSLKFRAKLGSHSRISQKIVIDAVHPYVLFDTRITWGETHKFLKVEFPVNVLAPHATYDIQFGHVQRPTHFNTSWDSARFEGQDPHGKSPDGDSLRLKGMLQRQQDGLDLIGAIWFKWEAVLLVWGHKWMDLSEHDWGVALINTSKYGYSCHGNVMRLSLLRAPKSPDPHADQGEHRIVYALMPHYSTFQQAGVIQQAYQLHCPVQLHRTPSSAPRALPLDICHFFSWFQISTPAVIIDTIKKAEDRAGCLCMRLHEAYGSRVTAVLRSTLPLSKVILCNGYEDVAEDPSSRLDWRDGSVKLSFTPFQILSLLLYSDV</sequence>
<evidence type="ECO:0000259" key="4">
    <source>
        <dbReference type="SMART" id="SM00872"/>
    </source>
</evidence>
<dbReference type="InterPro" id="IPR037094">
    <property type="entry name" value="Glyco_hydro_38_cen_sf"/>
</dbReference>
<dbReference type="InterPro" id="IPR028995">
    <property type="entry name" value="Glyco_hydro_57/38_cen_sf"/>
</dbReference>
<dbReference type="Pfam" id="PF09261">
    <property type="entry name" value="Alpha-mann_mid"/>
    <property type="match status" value="1"/>
</dbReference>
<dbReference type="PANTHER" id="PTHR46017:SF1">
    <property type="entry name" value="ALPHA-MANNOSIDASE 2C1"/>
    <property type="match status" value="1"/>
</dbReference>
<evidence type="ECO:0000256" key="1">
    <source>
        <dbReference type="ARBA" id="ARBA00022723"/>
    </source>
</evidence>
<dbReference type="Proteomes" id="UP001235939">
    <property type="component" value="Chromosome 01"/>
</dbReference>
<dbReference type="PANTHER" id="PTHR46017">
    <property type="entry name" value="ALPHA-MANNOSIDASE 2C1"/>
    <property type="match status" value="1"/>
</dbReference>
<dbReference type="Gene3D" id="1.20.1270.50">
    <property type="entry name" value="Glycoside hydrolase family 38, central domain"/>
    <property type="match status" value="1"/>
</dbReference>
<dbReference type="SUPFAM" id="SSF74650">
    <property type="entry name" value="Galactose mutarotase-like"/>
    <property type="match status" value="3"/>
</dbReference>
<dbReference type="InterPro" id="IPR011682">
    <property type="entry name" value="Glyco_hydro_38_C"/>
</dbReference>
<dbReference type="SUPFAM" id="SSF88688">
    <property type="entry name" value="Families 57/38 glycoside transferase middle domain"/>
    <property type="match status" value="1"/>
</dbReference>
<dbReference type="Gene3D" id="2.70.98.30">
    <property type="entry name" value="Golgi alpha-mannosidase II, domain 4"/>
    <property type="match status" value="1"/>
</dbReference>
<proteinExistence type="predicted"/>